<evidence type="ECO:0000313" key="3">
    <source>
        <dbReference type="Proteomes" id="UP001175000"/>
    </source>
</evidence>
<keyword evidence="1" id="KW-1133">Transmembrane helix</keyword>
<keyword evidence="3" id="KW-1185">Reference proteome</keyword>
<dbReference type="EMBL" id="JAULSU010000001">
    <property type="protein sequence ID" value="KAK0631617.1"/>
    <property type="molecule type" value="Genomic_DNA"/>
</dbReference>
<evidence type="ECO:0000256" key="1">
    <source>
        <dbReference type="SAM" id="Phobius"/>
    </source>
</evidence>
<name>A0AA39XDX6_9PEZI</name>
<keyword evidence="1" id="KW-0472">Membrane</keyword>
<gene>
    <name evidence="2" type="ORF">B0T14DRAFT_5968</name>
</gene>
<organism evidence="2 3">
    <name type="scientific">Immersiella caudata</name>
    <dbReference type="NCBI Taxonomy" id="314043"/>
    <lineage>
        <taxon>Eukaryota</taxon>
        <taxon>Fungi</taxon>
        <taxon>Dikarya</taxon>
        <taxon>Ascomycota</taxon>
        <taxon>Pezizomycotina</taxon>
        <taxon>Sordariomycetes</taxon>
        <taxon>Sordariomycetidae</taxon>
        <taxon>Sordariales</taxon>
        <taxon>Lasiosphaeriaceae</taxon>
        <taxon>Immersiella</taxon>
    </lineage>
</organism>
<dbReference type="AlphaFoldDB" id="A0AA39XDX6"/>
<dbReference type="Proteomes" id="UP001175000">
    <property type="component" value="Unassembled WGS sequence"/>
</dbReference>
<protein>
    <submittedName>
        <fullName evidence="2">Uncharacterized protein</fullName>
    </submittedName>
</protein>
<reference evidence="2" key="1">
    <citation type="submission" date="2023-06" db="EMBL/GenBank/DDBJ databases">
        <title>Genome-scale phylogeny and comparative genomics of the fungal order Sordariales.</title>
        <authorList>
            <consortium name="Lawrence Berkeley National Laboratory"/>
            <person name="Hensen N."/>
            <person name="Bonometti L."/>
            <person name="Westerberg I."/>
            <person name="Brannstrom I.O."/>
            <person name="Guillou S."/>
            <person name="Cros-Aarteil S."/>
            <person name="Calhoun S."/>
            <person name="Haridas S."/>
            <person name="Kuo A."/>
            <person name="Mondo S."/>
            <person name="Pangilinan J."/>
            <person name="Riley R."/>
            <person name="Labutti K."/>
            <person name="Andreopoulos B."/>
            <person name="Lipzen A."/>
            <person name="Chen C."/>
            <person name="Yanf M."/>
            <person name="Daum C."/>
            <person name="Ng V."/>
            <person name="Clum A."/>
            <person name="Steindorff A."/>
            <person name="Ohm R."/>
            <person name="Martin F."/>
            <person name="Silar P."/>
            <person name="Natvig D."/>
            <person name="Lalanne C."/>
            <person name="Gautier V."/>
            <person name="Ament-Velasquez S.L."/>
            <person name="Kruys A."/>
            <person name="Hutchinson M.I."/>
            <person name="Powell A.J."/>
            <person name="Barry K."/>
            <person name="Miller A.N."/>
            <person name="Grigoriev I.V."/>
            <person name="Debuchy R."/>
            <person name="Gladieux P."/>
            <person name="Thoren M.H."/>
            <person name="Johannesson H."/>
        </authorList>
    </citation>
    <scope>NUCLEOTIDE SEQUENCE</scope>
    <source>
        <strain evidence="2">CBS 606.72</strain>
    </source>
</reference>
<evidence type="ECO:0000313" key="2">
    <source>
        <dbReference type="EMBL" id="KAK0631617.1"/>
    </source>
</evidence>
<comment type="caution">
    <text evidence="2">The sequence shown here is derived from an EMBL/GenBank/DDBJ whole genome shotgun (WGS) entry which is preliminary data.</text>
</comment>
<keyword evidence="1" id="KW-0812">Transmembrane</keyword>
<accession>A0AA39XDX6</accession>
<proteinExistence type="predicted"/>
<feature type="transmembrane region" description="Helical" evidence="1">
    <location>
        <begin position="145"/>
        <end position="161"/>
    </location>
</feature>
<sequence>MSVRPSSPTPCSSLFLSQVPPNPPAKWMSLTRLVSPQRSVWALSMRSINRTPKMFDYLAWCHVLFQTACASHLFAEGAIEAIAKVTTRYSESVKDSGFKELYYEPDSSKNFLENLCLSAMSASSLATTGFMIFKDNIFSANSTVAAGWWTGVILGSTYLSWKKSIRKDKARKKLSELAA</sequence>